<dbReference type="AlphaFoldDB" id="A0AAE0LFB5"/>
<evidence type="ECO:0000256" key="1">
    <source>
        <dbReference type="SAM" id="MobiDB-lite"/>
    </source>
</evidence>
<dbReference type="Pfam" id="PF11923">
    <property type="entry name" value="NFACT-C"/>
    <property type="match status" value="1"/>
</dbReference>
<dbReference type="InterPro" id="IPR051608">
    <property type="entry name" value="RQC_Subunit_NEMF"/>
</dbReference>
<feature type="compositionally biased region" description="Low complexity" evidence="1">
    <location>
        <begin position="34"/>
        <end position="51"/>
    </location>
</feature>
<feature type="region of interest" description="Disordered" evidence="1">
    <location>
        <begin position="1"/>
        <end position="100"/>
    </location>
</feature>
<reference evidence="3 4" key="1">
    <citation type="journal article" date="2015" name="Genome Biol. Evol.">
        <title>Comparative Genomics of a Bacterivorous Green Alga Reveals Evolutionary Causalities and Consequences of Phago-Mixotrophic Mode of Nutrition.</title>
        <authorList>
            <person name="Burns J.A."/>
            <person name="Paasch A."/>
            <person name="Narechania A."/>
            <person name="Kim E."/>
        </authorList>
    </citation>
    <scope>NUCLEOTIDE SEQUENCE [LARGE SCALE GENOMIC DNA]</scope>
    <source>
        <strain evidence="3 4">PLY_AMNH</strain>
    </source>
</reference>
<feature type="compositionally biased region" description="Low complexity" evidence="1">
    <location>
        <begin position="59"/>
        <end position="84"/>
    </location>
</feature>
<evidence type="ECO:0000313" key="3">
    <source>
        <dbReference type="EMBL" id="KAK3283052.1"/>
    </source>
</evidence>
<dbReference type="GO" id="GO:1990112">
    <property type="term" value="C:RQC complex"/>
    <property type="evidence" value="ECO:0007669"/>
    <property type="project" value="TreeGrafter"/>
</dbReference>
<organism evidence="3 4">
    <name type="scientific">Cymbomonas tetramitiformis</name>
    <dbReference type="NCBI Taxonomy" id="36881"/>
    <lineage>
        <taxon>Eukaryota</taxon>
        <taxon>Viridiplantae</taxon>
        <taxon>Chlorophyta</taxon>
        <taxon>Pyramimonadophyceae</taxon>
        <taxon>Pyramimonadales</taxon>
        <taxon>Pyramimonadaceae</taxon>
        <taxon>Cymbomonas</taxon>
    </lineage>
</organism>
<comment type="caution">
    <text evidence="3">The sequence shown here is derived from an EMBL/GenBank/DDBJ whole genome shotgun (WGS) entry which is preliminary data.</text>
</comment>
<dbReference type="GO" id="GO:0043023">
    <property type="term" value="F:ribosomal large subunit binding"/>
    <property type="evidence" value="ECO:0007669"/>
    <property type="project" value="TreeGrafter"/>
</dbReference>
<evidence type="ECO:0000313" key="4">
    <source>
        <dbReference type="Proteomes" id="UP001190700"/>
    </source>
</evidence>
<accession>A0AAE0LFB5</accession>
<feature type="domain" description="NFACT protein C-terminal" evidence="2">
    <location>
        <begin position="112"/>
        <end position="200"/>
    </location>
</feature>
<dbReference type="GO" id="GO:0000049">
    <property type="term" value="F:tRNA binding"/>
    <property type="evidence" value="ECO:0007669"/>
    <property type="project" value="TreeGrafter"/>
</dbReference>
<dbReference type="GO" id="GO:0072344">
    <property type="term" value="P:rescue of stalled ribosome"/>
    <property type="evidence" value="ECO:0007669"/>
    <property type="project" value="TreeGrafter"/>
</dbReference>
<feature type="non-terminal residue" evidence="3">
    <location>
        <position position="1"/>
    </location>
</feature>
<name>A0AAE0LFB5_9CHLO</name>
<dbReference type="PANTHER" id="PTHR15239">
    <property type="entry name" value="NUCLEAR EXPORT MEDIATOR FACTOR NEMF"/>
    <property type="match status" value="1"/>
</dbReference>
<evidence type="ECO:0000259" key="2">
    <source>
        <dbReference type="Pfam" id="PF11923"/>
    </source>
</evidence>
<dbReference type="EMBL" id="LGRX02003057">
    <property type="protein sequence ID" value="KAK3283052.1"/>
    <property type="molecule type" value="Genomic_DNA"/>
</dbReference>
<dbReference type="InterPro" id="IPR021846">
    <property type="entry name" value="NFACT-C"/>
</dbReference>
<proteinExistence type="predicted"/>
<dbReference type="PANTHER" id="PTHR15239:SF6">
    <property type="entry name" value="RIBOSOME QUALITY CONTROL COMPLEX SUBUNIT NEMF"/>
    <property type="match status" value="1"/>
</dbReference>
<protein>
    <recommendedName>
        <fullName evidence="2">NFACT protein C-terminal domain-containing protein</fullName>
    </recommendedName>
</protein>
<sequence>DEEDRELALTLLGAKPKPAADEMPQKASKAKGGQAQRPASARGPAASGPVTGPAPGPGRAPAQQGRPRPASAAPAARGEAIAQATSSEQAALGDDDPAETAAERAALSLQMSLTGLDLLTGSPRPDDVFTGCLPVCAPYSTLQGYKFRVKLTPGAQRKGRAGKQALELFQHLAEATAEERAVMETVKDADLQGMLANVKISMPGLEKMKSAAKKAKKHAK</sequence>
<gene>
    <name evidence="3" type="ORF">CYMTET_9236</name>
</gene>
<keyword evidence="4" id="KW-1185">Reference proteome</keyword>
<dbReference type="Proteomes" id="UP001190700">
    <property type="component" value="Unassembled WGS sequence"/>
</dbReference>